<organism evidence="1 2">
    <name type="scientific">Armillaria novae-zelandiae</name>
    <dbReference type="NCBI Taxonomy" id="153914"/>
    <lineage>
        <taxon>Eukaryota</taxon>
        <taxon>Fungi</taxon>
        <taxon>Dikarya</taxon>
        <taxon>Basidiomycota</taxon>
        <taxon>Agaricomycotina</taxon>
        <taxon>Agaricomycetes</taxon>
        <taxon>Agaricomycetidae</taxon>
        <taxon>Agaricales</taxon>
        <taxon>Marasmiineae</taxon>
        <taxon>Physalacriaceae</taxon>
        <taxon>Armillaria</taxon>
    </lineage>
</organism>
<evidence type="ECO:0000313" key="1">
    <source>
        <dbReference type="EMBL" id="KAK0474612.1"/>
    </source>
</evidence>
<dbReference type="AlphaFoldDB" id="A0AA39TZZ8"/>
<keyword evidence="2" id="KW-1185">Reference proteome</keyword>
<evidence type="ECO:0000313" key="2">
    <source>
        <dbReference type="Proteomes" id="UP001175227"/>
    </source>
</evidence>
<dbReference type="EMBL" id="JAUEPR010000026">
    <property type="protein sequence ID" value="KAK0474612.1"/>
    <property type="molecule type" value="Genomic_DNA"/>
</dbReference>
<accession>A0AA39TZZ8</accession>
<proteinExistence type="predicted"/>
<gene>
    <name evidence="1" type="ORF">IW261DRAFT_1568615</name>
</gene>
<comment type="caution">
    <text evidence="1">The sequence shown here is derived from an EMBL/GenBank/DDBJ whole genome shotgun (WGS) entry which is preliminary data.</text>
</comment>
<sequence length="200" mass="23093">MPASVGRHQKYHSLDEQCQAHAESSARSYTKHKSKINKHRQWKYRVAHLPSKESAAPMHQNMSQPKHVIKSLSKRLIERASAKNKKFLTLMDRSPHVYADRLYHRFMVTVTRMKPGGDDDEICQELMKIGELVKDVTMFEDRILNAAGIGEDLAAVEHIRKGMQEVERWLEDILCGMLEGINILTKAYQDQTLLYQHVAK</sequence>
<protein>
    <submittedName>
        <fullName evidence="1">Uncharacterized protein</fullName>
    </submittedName>
</protein>
<name>A0AA39TZZ8_9AGAR</name>
<dbReference type="Proteomes" id="UP001175227">
    <property type="component" value="Unassembled WGS sequence"/>
</dbReference>
<reference evidence="1" key="1">
    <citation type="submission" date="2023-06" db="EMBL/GenBank/DDBJ databases">
        <authorList>
            <consortium name="Lawrence Berkeley National Laboratory"/>
            <person name="Ahrendt S."/>
            <person name="Sahu N."/>
            <person name="Indic B."/>
            <person name="Wong-Bajracharya J."/>
            <person name="Merenyi Z."/>
            <person name="Ke H.-M."/>
            <person name="Monk M."/>
            <person name="Kocsube S."/>
            <person name="Drula E."/>
            <person name="Lipzen A."/>
            <person name="Balint B."/>
            <person name="Henrissat B."/>
            <person name="Andreopoulos B."/>
            <person name="Martin F.M."/>
            <person name="Harder C.B."/>
            <person name="Rigling D."/>
            <person name="Ford K.L."/>
            <person name="Foster G.D."/>
            <person name="Pangilinan J."/>
            <person name="Papanicolaou A."/>
            <person name="Barry K."/>
            <person name="LaButti K."/>
            <person name="Viragh M."/>
            <person name="Koriabine M."/>
            <person name="Yan M."/>
            <person name="Riley R."/>
            <person name="Champramary S."/>
            <person name="Plett K.L."/>
            <person name="Tsai I.J."/>
            <person name="Slot J."/>
            <person name="Sipos G."/>
            <person name="Plett J."/>
            <person name="Nagy L.G."/>
            <person name="Grigoriev I.V."/>
        </authorList>
    </citation>
    <scope>NUCLEOTIDE SEQUENCE</scope>
    <source>
        <strain evidence="1">ICMP 16352</strain>
    </source>
</reference>